<name>A0A914XQZ1_9BILA</name>
<accession>A0A914XQZ1</accession>
<proteinExistence type="predicted"/>
<reference evidence="3" key="1">
    <citation type="submission" date="2022-11" db="UniProtKB">
        <authorList>
            <consortium name="WormBaseParasite"/>
        </authorList>
    </citation>
    <scope>IDENTIFICATION</scope>
</reference>
<dbReference type="Proteomes" id="UP000887566">
    <property type="component" value="Unplaced"/>
</dbReference>
<feature type="region of interest" description="Disordered" evidence="1">
    <location>
        <begin position="27"/>
        <end position="69"/>
    </location>
</feature>
<feature type="compositionally biased region" description="Basic and acidic residues" evidence="1">
    <location>
        <begin position="55"/>
        <end position="69"/>
    </location>
</feature>
<dbReference type="AlphaFoldDB" id="A0A914XQZ1"/>
<protein>
    <submittedName>
        <fullName evidence="3">Uncharacterized protein</fullName>
    </submittedName>
</protein>
<evidence type="ECO:0000313" key="2">
    <source>
        <dbReference type="Proteomes" id="UP000887566"/>
    </source>
</evidence>
<keyword evidence="2" id="KW-1185">Reference proteome</keyword>
<dbReference type="WBParaSite" id="PSAMB.scaffold910size38730.g9770.t1">
    <property type="protein sequence ID" value="PSAMB.scaffold910size38730.g9770.t1"/>
    <property type="gene ID" value="PSAMB.scaffold910size38730.g9770"/>
</dbReference>
<sequence length="69" mass="7465">MRVGRPRRKHAVWATKLVGVESYQRTGAVDTPSDRGGVAKSQRYGRPGVSLQESNAEHSVKGAADEKGM</sequence>
<evidence type="ECO:0000256" key="1">
    <source>
        <dbReference type="SAM" id="MobiDB-lite"/>
    </source>
</evidence>
<organism evidence="2 3">
    <name type="scientific">Plectus sambesii</name>
    <dbReference type="NCBI Taxonomy" id="2011161"/>
    <lineage>
        <taxon>Eukaryota</taxon>
        <taxon>Metazoa</taxon>
        <taxon>Ecdysozoa</taxon>
        <taxon>Nematoda</taxon>
        <taxon>Chromadorea</taxon>
        <taxon>Plectida</taxon>
        <taxon>Plectina</taxon>
        <taxon>Plectoidea</taxon>
        <taxon>Plectidae</taxon>
        <taxon>Plectus</taxon>
    </lineage>
</organism>
<evidence type="ECO:0000313" key="3">
    <source>
        <dbReference type="WBParaSite" id="PSAMB.scaffold910size38730.g9770.t1"/>
    </source>
</evidence>